<keyword evidence="5" id="KW-0547">Nucleotide-binding</keyword>
<dbReference type="SUPFAM" id="SSF47781">
    <property type="entry name" value="RuvA domain 2-like"/>
    <property type="match status" value="1"/>
</dbReference>
<dbReference type="GO" id="GO:0003677">
    <property type="term" value="F:DNA binding"/>
    <property type="evidence" value="ECO:0007669"/>
    <property type="project" value="UniProtKB-KW"/>
</dbReference>
<name>A0A645DEX0_9ZZZZ</name>
<keyword evidence="5" id="KW-0378">Hydrolase</keyword>
<keyword evidence="5" id="KW-0067">ATP-binding</keyword>
<keyword evidence="1" id="KW-0963">Cytoplasm</keyword>
<evidence type="ECO:0000256" key="4">
    <source>
        <dbReference type="ARBA" id="ARBA00023204"/>
    </source>
</evidence>
<keyword evidence="2" id="KW-0227">DNA damage</keyword>
<accession>A0A645DEX0</accession>
<dbReference type="InterPro" id="IPR036267">
    <property type="entry name" value="RuvA_C_sf"/>
</dbReference>
<dbReference type="GO" id="GO:0009378">
    <property type="term" value="F:four-way junction helicase activity"/>
    <property type="evidence" value="ECO:0007669"/>
    <property type="project" value="InterPro"/>
</dbReference>
<proteinExistence type="predicted"/>
<dbReference type="GO" id="GO:0006281">
    <property type="term" value="P:DNA repair"/>
    <property type="evidence" value="ECO:0007669"/>
    <property type="project" value="UniProtKB-KW"/>
</dbReference>
<comment type="caution">
    <text evidence="5">The sequence shown here is derived from an EMBL/GenBank/DDBJ whole genome shotgun (WGS) entry which is preliminary data.</text>
</comment>
<dbReference type="GO" id="GO:0016787">
    <property type="term" value="F:hydrolase activity"/>
    <property type="evidence" value="ECO:0007669"/>
    <property type="project" value="UniProtKB-KW"/>
</dbReference>
<keyword evidence="4" id="KW-0234">DNA repair</keyword>
<protein>
    <submittedName>
        <fullName evidence="5">Holliday junction ATP-dependent DNA helicase RuvA</fullName>
        <ecNumber evidence="5">3.6.4.12</ecNumber>
    </submittedName>
</protein>
<dbReference type="InterPro" id="IPR000085">
    <property type="entry name" value="RuvA"/>
</dbReference>
<dbReference type="Pfam" id="PF14520">
    <property type="entry name" value="HHH_5"/>
    <property type="match status" value="1"/>
</dbReference>
<dbReference type="Gene3D" id="1.10.150.20">
    <property type="entry name" value="5' to 3' exonuclease, C-terminal subdomain"/>
    <property type="match status" value="1"/>
</dbReference>
<dbReference type="SUPFAM" id="SSF46929">
    <property type="entry name" value="DNA helicase RuvA subunit, C-terminal domain"/>
    <property type="match status" value="1"/>
</dbReference>
<organism evidence="5">
    <name type="scientific">bioreactor metagenome</name>
    <dbReference type="NCBI Taxonomy" id="1076179"/>
    <lineage>
        <taxon>unclassified sequences</taxon>
        <taxon>metagenomes</taxon>
        <taxon>ecological metagenomes</taxon>
    </lineage>
</organism>
<sequence>MTTYLQVSESGITLFGFSSELERDVFLKLITVKGVGGRVGLAILRTLSPSQVVRSIVASDIDTFLQVPGVGKKTAERLCFELKRHLSEEMIAEFAEEEEIIPTMPAKNTVAAALRSLGFTQNEVYTVMNRLKREMGAEFETAKEEVLLKQALRELKRN</sequence>
<dbReference type="GO" id="GO:0005524">
    <property type="term" value="F:ATP binding"/>
    <property type="evidence" value="ECO:0007669"/>
    <property type="project" value="InterPro"/>
</dbReference>
<evidence type="ECO:0000256" key="3">
    <source>
        <dbReference type="ARBA" id="ARBA00023125"/>
    </source>
</evidence>
<dbReference type="EMBL" id="VSSQ01035701">
    <property type="protein sequence ID" value="MPM87994.1"/>
    <property type="molecule type" value="Genomic_DNA"/>
</dbReference>
<keyword evidence="5" id="KW-0347">Helicase</keyword>
<dbReference type="InterPro" id="IPR010994">
    <property type="entry name" value="RuvA_2-like"/>
</dbReference>
<keyword evidence="3" id="KW-0238">DNA-binding</keyword>
<dbReference type="GO" id="GO:0009379">
    <property type="term" value="C:Holliday junction helicase complex"/>
    <property type="evidence" value="ECO:0007669"/>
    <property type="project" value="InterPro"/>
</dbReference>
<dbReference type="AlphaFoldDB" id="A0A645DEX0"/>
<evidence type="ECO:0000256" key="2">
    <source>
        <dbReference type="ARBA" id="ARBA00022763"/>
    </source>
</evidence>
<evidence type="ECO:0000256" key="1">
    <source>
        <dbReference type="ARBA" id="ARBA00022490"/>
    </source>
</evidence>
<dbReference type="NCBIfam" id="TIGR00084">
    <property type="entry name" value="ruvA"/>
    <property type="match status" value="1"/>
</dbReference>
<dbReference type="GO" id="GO:0006310">
    <property type="term" value="P:DNA recombination"/>
    <property type="evidence" value="ECO:0007669"/>
    <property type="project" value="InterPro"/>
</dbReference>
<gene>
    <name evidence="5" type="primary">ruvA_33</name>
    <name evidence="5" type="ORF">SDC9_135095</name>
</gene>
<dbReference type="CDD" id="cd14332">
    <property type="entry name" value="UBA_RuvA_C"/>
    <property type="match status" value="1"/>
</dbReference>
<dbReference type="EC" id="3.6.4.12" evidence="5"/>
<evidence type="ECO:0000313" key="5">
    <source>
        <dbReference type="EMBL" id="MPM87994.1"/>
    </source>
</evidence>
<reference evidence="5" key="1">
    <citation type="submission" date="2019-08" db="EMBL/GenBank/DDBJ databases">
        <authorList>
            <person name="Kucharzyk K."/>
            <person name="Murdoch R.W."/>
            <person name="Higgins S."/>
            <person name="Loffler F."/>
        </authorList>
    </citation>
    <scope>NUCLEOTIDE SEQUENCE</scope>
</reference>
<dbReference type="InterPro" id="IPR011114">
    <property type="entry name" value="RuvA_C"/>
</dbReference>